<feature type="non-terminal residue" evidence="1">
    <location>
        <position position="115"/>
    </location>
</feature>
<dbReference type="PANTHER" id="PTHR10668:SF105">
    <property type="entry name" value="DEHYDROGENASE-RELATED"/>
    <property type="match status" value="1"/>
</dbReference>
<dbReference type="PRINTS" id="PR00419">
    <property type="entry name" value="ADXRDTASE"/>
</dbReference>
<name>A0ABT7JMG6_9DEIO</name>
<reference evidence="1 2" key="1">
    <citation type="submission" date="2023-05" db="EMBL/GenBank/DDBJ databases">
        <authorList>
            <person name="Gao F."/>
        </authorList>
    </citation>
    <scope>NUCLEOTIDE SEQUENCE [LARGE SCALE GENOMIC DNA]</scope>
    <source>
        <strain evidence="1 2">MIMF12</strain>
    </source>
</reference>
<accession>A0ABT7JMG6</accession>
<dbReference type="PANTHER" id="PTHR10668">
    <property type="entry name" value="PHYTOENE DEHYDROGENASE"/>
    <property type="match status" value="1"/>
</dbReference>
<evidence type="ECO:0000313" key="1">
    <source>
        <dbReference type="EMBL" id="MDL2345128.1"/>
    </source>
</evidence>
<organism evidence="1 2">
    <name type="scientific">Deinococcus rhizophilus</name>
    <dbReference type="NCBI Taxonomy" id="3049544"/>
    <lineage>
        <taxon>Bacteria</taxon>
        <taxon>Thermotogati</taxon>
        <taxon>Deinococcota</taxon>
        <taxon>Deinococci</taxon>
        <taxon>Deinococcales</taxon>
        <taxon>Deinococcaceae</taxon>
        <taxon>Deinococcus</taxon>
    </lineage>
</organism>
<dbReference type="Gene3D" id="3.50.50.60">
    <property type="entry name" value="FAD/NAD(P)-binding domain"/>
    <property type="match status" value="1"/>
</dbReference>
<dbReference type="InterPro" id="IPR036188">
    <property type="entry name" value="FAD/NAD-bd_sf"/>
</dbReference>
<sequence>MPLLDAVIVGAGPNGLAAAVTLARAGLRVRVLERHPTPGGGLSSAGLTLPGYRHDVGSAIHPLGYASPAFRAWPLHAFGLGWVQPDAPYAQVLEDGTGVVVERDLDAAARAFGRD</sequence>
<dbReference type="EMBL" id="JASNGB010000153">
    <property type="protein sequence ID" value="MDL2345128.1"/>
    <property type="molecule type" value="Genomic_DNA"/>
</dbReference>
<dbReference type="Proteomes" id="UP001302059">
    <property type="component" value="Unassembled WGS sequence"/>
</dbReference>
<dbReference type="RefSeq" id="WP_285524520.1">
    <property type="nucleotide sequence ID" value="NZ_JASNGB010000153.1"/>
</dbReference>
<evidence type="ECO:0000313" key="2">
    <source>
        <dbReference type="Proteomes" id="UP001302059"/>
    </source>
</evidence>
<proteinExistence type="predicted"/>
<dbReference type="SUPFAM" id="SSF51905">
    <property type="entry name" value="FAD/NAD(P)-binding domain"/>
    <property type="match status" value="1"/>
</dbReference>
<gene>
    <name evidence="1" type="ORF">QOL99_13335</name>
</gene>
<keyword evidence="2" id="KW-1185">Reference proteome</keyword>
<protein>
    <submittedName>
        <fullName evidence="1">FAD-dependent oxidoreductase</fullName>
    </submittedName>
</protein>
<dbReference type="Pfam" id="PF13450">
    <property type="entry name" value="NAD_binding_8"/>
    <property type="match status" value="1"/>
</dbReference>
<comment type="caution">
    <text evidence="1">The sequence shown here is derived from an EMBL/GenBank/DDBJ whole genome shotgun (WGS) entry which is preliminary data.</text>
</comment>